<dbReference type="CDD" id="cd17033">
    <property type="entry name" value="DR1245-like"/>
    <property type="match status" value="1"/>
</dbReference>
<dbReference type="Proteomes" id="UP001576780">
    <property type="component" value="Unassembled WGS sequence"/>
</dbReference>
<evidence type="ECO:0000313" key="2">
    <source>
        <dbReference type="Proteomes" id="UP001576780"/>
    </source>
</evidence>
<name>A0ABV4WKQ8_9CYAN</name>
<protein>
    <submittedName>
        <fullName evidence="1">YbjN domain-containing protein</fullName>
    </submittedName>
</protein>
<dbReference type="RefSeq" id="WP_413278057.1">
    <property type="nucleotide sequence ID" value="NZ_JBHFNT010000116.1"/>
</dbReference>
<keyword evidence="2" id="KW-1185">Reference proteome</keyword>
<reference evidence="1 2" key="1">
    <citation type="submission" date="2024-09" db="EMBL/GenBank/DDBJ databases">
        <title>Floridaenema gen nov. (Aerosakkonemataceae, Aerosakkonematales ord. nov., Cyanobacteria) from benthic tropical and subtropical fresh waters, with the description of four new species.</title>
        <authorList>
            <person name="Moretto J.A."/>
            <person name="Berthold D.E."/>
            <person name="Lefler F.W."/>
            <person name="Huang I.-S."/>
            <person name="Laughinghouse H. IV."/>
        </authorList>
    </citation>
    <scope>NUCLEOTIDE SEQUENCE [LARGE SCALE GENOMIC DNA]</scope>
    <source>
        <strain evidence="1 2">BLCC-F167</strain>
    </source>
</reference>
<dbReference type="Pfam" id="PF10722">
    <property type="entry name" value="YbjN"/>
    <property type="match status" value="1"/>
</dbReference>
<organism evidence="1 2">
    <name type="scientific">Floridaenema evergladense BLCC-F167</name>
    <dbReference type="NCBI Taxonomy" id="3153639"/>
    <lineage>
        <taxon>Bacteria</taxon>
        <taxon>Bacillati</taxon>
        <taxon>Cyanobacteriota</taxon>
        <taxon>Cyanophyceae</taxon>
        <taxon>Oscillatoriophycideae</taxon>
        <taxon>Aerosakkonematales</taxon>
        <taxon>Aerosakkonemataceae</taxon>
        <taxon>Floridanema</taxon>
        <taxon>Floridanema evergladense</taxon>
    </lineage>
</organism>
<gene>
    <name evidence="1" type="ORF">ACE1CA_14050</name>
</gene>
<evidence type="ECO:0000313" key="1">
    <source>
        <dbReference type="EMBL" id="MFB2835650.1"/>
    </source>
</evidence>
<dbReference type="InterPro" id="IPR019660">
    <property type="entry name" value="Put_sensory_transdc_reg_YbjN"/>
</dbReference>
<accession>A0ABV4WKQ8</accession>
<sequence length="387" mass="43399">MSAKTERYHLDSELTLHDRTHSPLTVRAVSLSLIKQDDEVIECRLTFQVSPQLYQRIETEALFNLKPEVRRPLTGGNFLPSPDIEIEIGLQPNLLPQPIERAVDANEAATYILNLNQEQPDNPLLSTESWLALSVKQQQESGETGYRTLWADITASAFVQSATSGSSDQMNNALANFFKESIEANLPAVTQEATSQIVEEMTNYFKQVADTSLDGLTKSVPSILQEALEAGLKSTPTEGQFFEEIVNFFEEDDWPFVQIEGEPLLQMVFQGENGKWTCYAKARDDQEQFVFYSICPVNAPENKRLAVAEFLTRANSGMIIGNFEMDFEDGEIRYKTSIDVEGDRLSFALIKRLVYANVTMMDEYLPGIMSVIYGEAEAGEAIAKIET</sequence>
<comment type="caution">
    <text evidence="1">The sequence shown here is derived from an EMBL/GenBank/DDBJ whole genome shotgun (WGS) entry which is preliminary data.</text>
</comment>
<dbReference type="EMBL" id="JBHFNT010000116">
    <property type="protein sequence ID" value="MFB2835650.1"/>
    <property type="molecule type" value="Genomic_DNA"/>
</dbReference>
<proteinExistence type="predicted"/>